<keyword evidence="5" id="KW-0418">Kinase</keyword>
<accession>A0ABV8E1N2</accession>
<keyword evidence="7" id="KW-1133">Transmembrane helix</keyword>
<evidence type="ECO:0000313" key="10">
    <source>
        <dbReference type="Proteomes" id="UP001595696"/>
    </source>
</evidence>
<evidence type="ECO:0000313" key="9">
    <source>
        <dbReference type="EMBL" id="MFC3965672.1"/>
    </source>
</evidence>
<dbReference type="PANTHER" id="PTHR45436">
    <property type="entry name" value="SENSOR HISTIDINE KINASE YKOH"/>
    <property type="match status" value="1"/>
</dbReference>
<dbReference type="Gene3D" id="6.10.340.10">
    <property type="match status" value="1"/>
</dbReference>
<dbReference type="Pfam" id="PF08376">
    <property type="entry name" value="NIT"/>
    <property type="match status" value="1"/>
</dbReference>
<evidence type="ECO:0000259" key="8">
    <source>
        <dbReference type="SMART" id="SM00387"/>
    </source>
</evidence>
<organism evidence="9 10">
    <name type="scientific">Nocardia jiangsuensis</name>
    <dbReference type="NCBI Taxonomy" id="1691563"/>
    <lineage>
        <taxon>Bacteria</taxon>
        <taxon>Bacillati</taxon>
        <taxon>Actinomycetota</taxon>
        <taxon>Actinomycetes</taxon>
        <taxon>Mycobacteriales</taxon>
        <taxon>Nocardiaceae</taxon>
        <taxon>Nocardia</taxon>
    </lineage>
</organism>
<dbReference type="SUPFAM" id="SSF55874">
    <property type="entry name" value="ATPase domain of HSP90 chaperone/DNA topoisomerase II/histidine kinase"/>
    <property type="match status" value="1"/>
</dbReference>
<feature type="transmembrane region" description="Helical" evidence="7">
    <location>
        <begin position="327"/>
        <end position="350"/>
    </location>
</feature>
<feature type="transmembrane region" description="Helical" evidence="7">
    <location>
        <begin position="12"/>
        <end position="35"/>
    </location>
</feature>
<keyword evidence="10" id="KW-1185">Reference proteome</keyword>
<keyword evidence="4" id="KW-0808">Transferase</keyword>
<evidence type="ECO:0000256" key="2">
    <source>
        <dbReference type="ARBA" id="ARBA00012438"/>
    </source>
</evidence>
<dbReference type="Gene3D" id="3.30.565.10">
    <property type="entry name" value="Histidine kinase-like ATPase, C-terminal domain"/>
    <property type="match status" value="1"/>
</dbReference>
<keyword evidence="3" id="KW-0597">Phosphoprotein</keyword>
<feature type="compositionally biased region" description="Basic and acidic residues" evidence="6">
    <location>
        <begin position="751"/>
        <end position="763"/>
    </location>
</feature>
<sequence length="790" mass="83819">MFTVRLGVRTRVLAIALVPSLSLLAVGVGTTAYLVSESDRTHAWAVETGSVIDSSRLLVESMQAERLGTMARLSGDDAAAAGLAKARTDFQAAVDALNAARGELGAVDTSLTDDVGGIDTMLQYLTGVRTATDAGQLPPADAYNFFNQVLDSVVVGSQISQQLAPDAEIGVELAEAMQILKSAESMARSFALAIALESGQGALTVPVEEFARQVGYYRIEIGNLSRDVDPEQKAAAAALMNSESWRKLDVVENVIGWRAVTRAAAAAQQGGAGTGREATLPPLPIPAAEWRAAAADVNLRLMNMWVAQSTRTQKLAADKAADDSRNAMLAGAGVGAISLLAIGISVVLANRIIRRLKRLRSETLTLADVTLPEMMRKLENSEPVDPATATPRLDFGSDEIGQVAEAFGHAAGTAVNAAVAEARTRDGVKSVFLNIAHRSQVVVHRQLEILDEAERGQEDPALLETLFRLDHLATRERRNAENLIILGGGQVGRQWRNPVAMIDLVRSAVGETLDYARVRVARLPQVHVLGGMVADLVHLLAELVDNATSFSPPQSRVEVTGAVVGRGVVVEIEDQGMGMTTGDIVRANQMLTAPPDFGVAALSGDSRLGLFVVARLAARHEISVKLAESDYGGIRAIVLIPATLLASVLPGEAATDSASVGRAPQPAALESPSAQPSRRSAVLVSDPLAETQTFRPVSDRPSRPYRGAAPEQPISQPLRLPGEGRPELPKRNRQANLDPHLQGAAALPPRTAERPRLTAEQARDMISTIENGTRQGRRASTTEQADGKES</sequence>
<proteinExistence type="predicted"/>
<dbReference type="EMBL" id="JBHSAX010000022">
    <property type="protein sequence ID" value="MFC3965672.1"/>
    <property type="molecule type" value="Genomic_DNA"/>
</dbReference>
<dbReference type="PANTHER" id="PTHR45436:SF5">
    <property type="entry name" value="SENSOR HISTIDINE KINASE TRCS"/>
    <property type="match status" value="1"/>
</dbReference>
<feature type="region of interest" description="Disordered" evidence="6">
    <location>
        <begin position="656"/>
        <end position="790"/>
    </location>
</feature>
<feature type="domain" description="Histidine kinase/HSP90-like ATPase" evidence="8">
    <location>
        <begin position="531"/>
        <end position="644"/>
    </location>
</feature>
<dbReference type="InterPro" id="IPR003594">
    <property type="entry name" value="HATPase_dom"/>
</dbReference>
<dbReference type="InterPro" id="IPR036890">
    <property type="entry name" value="HATPase_C_sf"/>
</dbReference>
<dbReference type="InterPro" id="IPR013587">
    <property type="entry name" value="Nitrate/nitrite_sensing"/>
</dbReference>
<dbReference type="Pfam" id="PF02518">
    <property type="entry name" value="HATPase_c"/>
    <property type="match status" value="1"/>
</dbReference>
<reference evidence="10" key="1">
    <citation type="journal article" date="2019" name="Int. J. Syst. Evol. Microbiol.">
        <title>The Global Catalogue of Microorganisms (GCM) 10K type strain sequencing project: providing services to taxonomists for standard genome sequencing and annotation.</title>
        <authorList>
            <consortium name="The Broad Institute Genomics Platform"/>
            <consortium name="The Broad Institute Genome Sequencing Center for Infectious Disease"/>
            <person name="Wu L."/>
            <person name="Ma J."/>
        </authorList>
    </citation>
    <scope>NUCLEOTIDE SEQUENCE [LARGE SCALE GENOMIC DNA]</scope>
    <source>
        <strain evidence="10">CGMCC 4.7330</strain>
    </source>
</reference>
<protein>
    <recommendedName>
        <fullName evidence="2">histidine kinase</fullName>
        <ecNumber evidence="2">2.7.13.3</ecNumber>
    </recommendedName>
</protein>
<evidence type="ECO:0000256" key="4">
    <source>
        <dbReference type="ARBA" id="ARBA00022679"/>
    </source>
</evidence>
<name>A0ABV8E1N2_9NOCA</name>
<keyword evidence="7" id="KW-0472">Membrane</keyword>
<evidence type="ECO:0000256" key="7">
    <source>
        <dbReference type="SAM" id="Phobius"/>
    </source>
</evidence>
<dbReference type="RefSeq" id="WP_378615718.1">
    <property type="nucleotide sequence ID" value="NZ_JBHSAX010000022.1"/>
</dbReference>
<evidence type="ECO:0000256" key="5">
    <source>
        <dbReference type="ARBA" id="ARBA00022777"/>
    </source>
</evidence>
<dbReference type="SMART" id="SM00387">
    <property type="entry name" value="HATPase_c"/>
    <property type="match status" value="1"/>
</dbReference>
<feature type="compositionally biased region" description="Polar residues" evidence="6">
    <location>
        <begin position="768"/>
        <end position="784"/>
    </location>
</feature>
<keyword evidence="7" id="KW-0812">Transmembrane</keyword>
<evidence type="ECO:0000256" key="3">
    <source>
        <dbReference type="ARBA" id="ARBA00022553"/>
    </source>
</evidence>
<gene>
    <name evidence="9" type="ORF">ACFO0B_27095</name>
</gene>
<dbReference type="InterPro" id="IPR050428">
    <property type="entry name" value="TCS_sensor_his_kinase"/>
</dbReference>
<dbReference type="EC" id="2.7.13.3" evidence="2"/>
<dbReference type="Proteomes" id="UP001595696">
    <property type="component" value="Unassembled WGS sequence"/>
</dbReference>
<comment type="caution">
    <text evidence="9">The sequence shown here is derived from an EMBL/GenBank/DDBJ whole genome shotgun (WGS) entry which is preliminary data.</text>
</comment>
<comment type="catalytic activity">
    <reaction evidence="1">
        <text>ATP + protein L-histidine = ADP + protein N-phospho-L-histidine.</text>
        <dbReference type="EC" id="2.7.13.3"/>
    </reaction>
</comment>
<evidence type="ECO:0000256" key="6">
    <source>
        <dbReference type="SAM" id="MobiDB-lite"/>
    </source>
</evidence>
<evidence type="ECO:0000256" key="1">
    <source>
        <dbReference type="ARBA" id="ARBA00000085"/>
    </source>
</evidence>